<dbReference type="FunFam" id="2.60.40.10:FF:000004">
    <property type="entry name" value="DCC isoform 1"/>
    <property type="match status" value="1"/>
</dbReference>
<proteinExistence type="predicted"/>
<dbReference type="InterPro" id="IPR003961">
    <property type="entry name" value="FN3_dom"/>
</dbReference>
<dbReference type="SUPFAM" id="SSF48726">
    <property type="entry name" value="Immunoglobulin"/>
    <property type="match status" value="6"/>
</dbReference>
<evidence type="ECO:0000256" key="5">
    <source>
        <dbReference type="ARBA" id="ARBA00023180"/>
    </source>
</evidence>
<gene>
    <name evidence="10" type="primary">LOC115232127</name>
</gene>
<evidence type="ECO:0000313" key="10">
    <source>
        <dbReference type="RefSeq" id="XP_029657842.2"/>
    </source>
</evidence>
<dbReference type="AlphaFoldDB" id="A0A6P7U8Z9"/>
<keyword evidence="3" id="KW-0472">Membrane</keyword>
<evidence type="ECO:0000256" key="6">
    <source>
        <dbReference type="ARBA" id="ARBA00023319"/>
    </source>
</evidence>
<keyword evidence="4" id="KW-1015">Disulfide bond</keyword>
<dbReference type="InterPro" id="IPR036179">
    <property type="entry name" value="Ig-like_dom_sf"/>
</dbReference>
<dbReference type="Gene3D" id="2.60.40.10">
    <property type="entry name" value="Immunoglobulins"/>
    <property type="match status" value="10"/>
</dbReference>
<feature type="domain" description="Ig-like" evidence="7">
    <location>
        <begin position="123"/>
        <end position="208"/>
    </location>
</feature>
<feature type="domain" description="Ig-like" evidence="7">
    <location>
        <begin position="419"/>
        <end position="507"/>
    </location>
</feature>
<keyword evidence="2" id="KW-0677">Repeat</keyword>
<feature type="domain" description="Fibronectin type-III" evidence="8">
    <location>
        <begin position="928"/>
        <end position="1024"/>
    </location>
</feature>
<dbReference type="InterPro" id="IPR013098">
    <property type="entry name" value="Ig_I-set"/>
</dbReference>
<keyword evidence="5" id="KW-0325">Glycoprotein</keyword>
<dbReference type="Proteomes" id="UP000515154">
    <property type="component" value="Unplaced"/>
</dbReference>
<feature type="domain" description="Fibronectin type-III" evidence="8">
    <location>
        <begin position="824"/>
        <end position="923"/>
    </location>
</feature>
<feature type="domain" description="Fibronectin type-III" evidence="8">
    <location>
        <begin position="610"/>
        <end position="718"/>
    </location>
</feature>
<evidence type="ECO:0000259" key="7">
    <source>
        <dbReference type="PROSITE" id="PS50835"/>
    </source>
</evidence>
<dbReference type="Pfam" id="PF07679">
    <property type="entry name" value="I-set"/>
    <property type="match status" value="1"/>
</dbReference>
<feature type="domain" description="Ig-like" evidence="7">
    <location>
        <begin position="518"/>
        <end position="606"/>
    </location>
</feature>
<evidence type="ECO:0000256" key="2">
    <source>
        <dbReference type="ARBA" id="ARBA00022737"/>
    </source>
</evidence>
<name>A0A6P7U8Z9_9MOLL</name>
<feature type="domain" description="Fibronectin type-III" evidence="8">
    <location>
        <begin position="723"/>
        <end position="819"/>
    </location>
</feature>
<feature type="domain" description="Ig-like" evidence="7">
    <location>
        <begin position="23"/>
        <end position="115"/>
    </location>
</feature>
<organism evidence="9 10">
    <name type="scientific">Octopus sinensis</name>
    <name type="common">East Asian common octopus</name>
    <dbReference type="NCBI Taxonomy" id="2607531"/>
    <lineage>
        <taxon>Eukaryota</taxon>
        <taxon>Metazoa</taxon>
        <taxon>Spiralia</taxon>
        <taxon>Lophotrochozoa</taxon>
        <taxon>Mollusca</taxon>
        <taxon>Cephalopoda</taxon>
        <taxon>Coleoidea</taxon>
        <taxon>Octopodiformes</taxon>
        <taxon>Octopoda</taxon>
        <taxon>Incirrata</taxon>
        <taxon>Octopodidae</taxon>
        <taxon>Octopus</taxon>
    </lineage>
</organism>
<dbReference type="InterPro" id="IPR007110">
    <property type="entry name" value="Ig-like_dom"/>
</dbReference>
<evidence type="ECO:0000259" key="8">
    <source>
        <dbReference type="PROSITE" id="PS50853"/>
    </source>
</evidence>
<dbReference type="PROSITE" id="PS50853">
    <property type="entry name" value="FN3"/>
    <property type="match status" value="4"/>
</dbReference>
<evidence type="ECO:0000313" key="9">
    <source>
        <dbReference type="Proteomes" id="UP000515154"/>
    </source>
</evidence>
<dbReference type="RefSeq" id="XP_029657842.2">
    <property type="nucleotide sequence ID" value="XM_029801982.2"/>
</dbReference>
<dbReference type="SMART" id="SM00409">
    <property type="entry name" value="IG"/>
    <property type="match status" value="6"/>
</dbReference>
<evidence type="ECO:0000256" key="4">
    <source>
        <dbReference type="ARBA" id="ARBA00023157"/>
    </source>
</evidence>
<feature type="domain" description="Ig-like" evidence="7">
    <location>
        <begin position="328"/>
        <end position="413"/>
    </location>
</feature>
<dbReference type="FunFam" id="2.60.40.10:FF:000064">
    <property type="entry name" value="Contactin 1"/>
    <property type="match status" value="1"/>
</dbReference>
<dbReference type="Pfam" id="PF13927">
    <property type="entry name" value="Ig_3"/>
    <property type="match status" value="4"/>
</dbReference>
<dbReference type="PANTHER" id="PTHR44170:SF6">
    <property type="entry name" value="CONTACTIN"/>
    <property type="match status" value="1"/>
</dbReference>
<dbReference type="SUPFAM" id="SSF49265">
    <property type="entry name" value="Fibronectin type III"/>
    <property type="match status" value="2"/>
</dbReference>
<keyword evidence="9" id="KW-1185">Reference proteome</keyword>
<dbReference type="GO" id="GO:0005886">
    <property type="term" value="C:plasma membrane"/>
    <property type="evidence" value="ECO:0007669"/>
    <property type="project" value="TreeGrafter"/>
</dbReference>
<dbReference type="CDD" id="cd00096">
    <property type="entry name" value="Ig"/>
    <property type="match status" value="1"/>
</dbReference>
<dbReference type="InterPro" id="IPR036116">
    <property type="entry name" value="FN3_sf"/>
</dbReference>
<dbReference type="KEGG" id="osn:115232127"/>
<accession>A0A6P7U8Z9</accession>
<comment type="subcellular location">
    <subcellularLocation>
        <location evidence="1">Membrane</location>
    </subcellularLocation>
</comment>
<dbReference type="InterPro" id="IPR013783">
    <property type="entry name" value="Ig-like_fold"/>
</dbReference>
<protein>
    <submittedName>
        <fullName evidence="10">Contactin-like</fullName>
    </submittedName>
</protein>
<dbReference type="Pfam" id="PF00041">
    <property type="entry name" value="fn3"/>
    <property type="match status" value="1"/>
</dbReference>
<feature type="domain" description="Ig-like" evidence="7">
    <location>
        <begin position="234"/>
        <end position="321"/>
    </location>
</feature>
<evidence type="ECO:0000256" key="1">
    <source>
        <dbReference type="ARBA" id="ARBA00004370"/>
    </source>
</evidence>
<dbReference type="GO" id="GO:0098609">
    <property type="term" value="P:cell-cell adhesion"/>
    <property type="evidence" value="ECO:0007669"/>
    <property type="project" value="TreeGrafter"/>
</dbReference>
<dbReference type="GO" id="GO:0030424">
    <property type="term" value="C:axon"/>
    <property type="evidence" value="ECO:0007669"/>
    <property type="project" value="TreeGrafter"/>
</dbReference>
<evidence type="ECO:0000256" key="3">
    <source>
        <dbReference type="ARBA" id="ARBA00023136"/>
    </source>
</evidence>
<dbReference type="InterPro" id="IPR003598">
    <property type="entry name" value="Ig_sub2"/>
</dbReference>
<dbReference type="SMART" id="SM00408">
    <property type="entry name" value="IGc2"/>
    <property type="match status" value="6"/>
</dbReference>
<dbReference type="FunFam" id="2.60.40.10:FF:000035">
    <property type="entry name" value="Contactin 1"/>
    <property type="match status" value="1"/>
</dbReference>
<dbReference type="FunFam" id="2.60.40.10:FF:000052">
    <property type="entry name" value="Contactin 1"/>
    <property type="match status" value="1"/>
</dbReference>
<dbReference type="SMART" id="SM00060">
    <property type="entry name" value="FN3"/>
    <property type="match status" value="4"/>
</dbReference>
<dbReference type="GO" id="GO:0007411">
    <property type="term" value="P:axon guidance"/>
    <property type="evidence" value="ECO:0007669"/>
    <property type="project" value="TreeGrafter"/>
</dbReference>
<dbReference type="PANTHER" id="PTHR44170">
    <property type="entry name" value="PROTEIN SIDEKICK"/>
    <property type="match status" value="1"/>
</dbReference>
<dbReference type="CDD" id="cd00063">
    <property type="entry name" value="FN3"/>
    <property type="match status" value="3"/>
</dbReference>
<dbReference type="FunFam" id="2.60.40.10:FF:000028">
    <property type="entry name" value="Neuronal cell adhesion molecule"/>
    <property type="match status" value="1"/>
</dbReference>
<reference evidence="10" key="1">
    <citation type="submission" date="2025-08" db="UniProtKB">
        <authorList>
            <consortium name="RefSeq"/>
        </authorList>
    </citation>
    <scope>IDENTIFICATION</scope>
</reference>
<dbReference type="InterPro" id="IPR003599">
    <property type="entry name" value="Ig_sub"/>
</dbReference>
<keyword evidence="6" id="KW-0393">Immunoglobulin domain</keyword>
<dbReference type="PROSITE" id="PS50835">
    <property type="entry name" value="IG_LIKE"/>
    <property type="match status" value="6"/>
</dbReference>
<sequence length="1170" mass="131226">MVESRGIDYGTNYSNPNDIPRGPEIIKEPEDLVIVTGESSAFIECIAMGNPKPTYKWYREVFTREEVSWKIDTRYTTTNGRLTISNPVDQLDTGDYQCEASNKFGSVLSRIVQVSFGVLSEFPSDDIIPQNVRAETGAVFQCPQLHYKPEVVYRWYKDEPWNFVSSKRFPNIFLSRNGKLYFSELTSADTGLYYCLASLAPDLHSRLSSDSGAVMVSMPTPVVVKDNAAAMRNPVIHNDFIAIFPTSVLLGETISMECMAFGSEPLKYHWTRENKGMPDRTTFYSNNRELRISDVKLGDSGIYTCHVRSGYTWMSTRKSAYLKIEAKPTTVYPLKSRLIDKGSNVTWRCMVIAIPKAHFTWYKNSKLLTNGNGVEINGNTLKITNLSAKLHNGIYQCVATNKHGSSYTAAQLRVVEFKPTFFKNPVTPIQTVCRGTNTTIMCRPEAAPYPNFTWTKNGQEITDIENKVTILPNGNLILHNIQDDDAGIYTCAATNPLGTASSSGNLTVVGRSAIPIGPRASQVLLNETAFLYCQGSVVPFMDHVYKWLFNNQPIAVDKDPHYSMATSDRDQRSGLYIRSAQFRHSGIYTCILETPVDSVESSAMLYVKGPPGPVAGVYALQLPGIERGFQVIWTDGDSHMAPIQFFTILAANNYHRNYVPIVENIPYQNTLLSTKYPRSFIVEKLYPGLQYSFKVQATNYFGRGPVSLPSVYYSVPEDSPDKAPDEVGGGGGSVGTLKITWTKLEPKDQGGSGIGYMVYWREKFDSPWLFTKIEGNMNEFSAYVGRSKFYTKYEVQVQAFNNIGPGPNSSIVTIYSAEDLPVAVPEEIGGSGYNESAINVTWSPVPENRETVKGKVLGYIITYWNRWEADPLVTGVSYPGQRSWGLITGLRYFDSDHFMYVQVYNSAGPGPPSRRATITTKGEAPLLYPRIIRVKSHGPDTVKVTWRGISTGNTEEALKGYKVRVWALNNDIRTARDYLMPRDTNLGIINGIRKGVLYNLRVLGYSNGGDGKLSPMVVFTLVPSQRMNIGDIVKRFYLAYLKIKVGDLDKSWAHTMIYLHCKVKCEVDINHEHNSDIDFVETSTKERENFNQTELNDLVRDPGLSKVLSGLLASRLEEKNLLQKETNVTFFYQNKEKDLLTFFTIGRDFVYCCDVAGLLNMMGVEQYDLS</sequence>